<protein>
    <recommendedName>
        <fullName evidence="3">3D domain-containing protein</fullName>
    </recommendedName>
</protein>
<evidence type="ECO:0008006" key="3">
    <source>
        <dbReference type="Google" id="ProtNLM"/>
    </source>
</evidence>
<sequence length="108" mass="12529">MPVTPVETRLNQVKHYVVTATAYSSTVDQTDDTPFITASGTYVRDGIAAANFLPFGTMFKIPDLYGDKIFIVEDRMHKRYWHRIDIWFPERQMAKEFGVKQIRIEIVS</sequence>
<dbReference type="Proteomes" id="UP000177167">
    <property type="component" value="Unassembled WGS sequence"/>
</dbReference>
<reference evidence="1 2" key="1">
    <citation type="journal article" date="2016" name="Nat. Commun.">
        <title>Thousands of microbial genomes shed light on interconnected biogeochemical processes in an aquifer system.</title>
        <authorList>
            <person name="Anantharaman K."/>
            <person name="Brown C.T."/>
            <person name="Hug L.A."/>
            <person name="Sharon I."/>
            <person name="Castelle C.J."/>
            <person name="Probst A.J."/>
            <person name="Thomas B.C."/>
            <person name="Singh A."/>
            <person name="Wilkins M.J."/>
            <person name="Karaoz U."/>
            <person name="Brodie E.L."/>
            <person name="Williams K.H."/>
            <person name="Hubbard S.S."/>
            <person name="Banfield J.F."/>
        </authorList>
    </citation>
    <scope>NUCLEOTIDE SEQUENCE [LARGE SCALE GENOMIC DNA]</scope>
</reference>
<organism evidence="1 2">
    <name type="scientific">Candidatus Yanofskybacteria bacterium RIFCSPHIGHO2_02_FULL_41_11</name>
    <dbReference type="NCBI Taxonomy" id="1802675"/>
    <lineage>
        <taxon>Bacteria</taxon>
        <taxon>Candidatus Yanofskyibacteriota</taxon>
    </lineage>
</organism>
<dbReference type="EMBL" id="MGJP01000031">
    <property type="protein sequence ID" value="OGN09627.1"/>
    <property type="molecule type" value="Genomic_DNA"/>
</dbReference>
<dbReference type="AlphaFoldDB" id="A0A1F8F907"/>
<name>A0A1F8F907_9BACT</name>
<comment type="caution">
    <text evidence="1">The sequence shown here is derived from an EMBL/GenBank/DDBJ whole genome shotgun (WGS) entry which is preliminary data.</text>
</comment>
<evidence type="ECO:0000313" key="1">
    <source>
        <dbReference type="EMBL" id="OGN09627.1"/>
    </source>
</evidence>
<evidence type="ECO:0000313" key="2">
    <source>
        <dbReference type="Proteomes" id="UP000177167"/>
    </source>
</evidence>
<dbReference type="CDD" id="cd22784">
    <property type="entry name" value="DPBB_MltA_YuiC-like"/>
    <property type="match status" value="1"/>
</dbReference>
<proteinExistence type="predicted"/>
<gene>
    <name evidence="1" type="ORF">A3J46_00090</name>
</gene>
<accession>A0A1F8F907</accession>